<evidence type="ECO:0000256" key="1">
    <source>
        <dbReference type="ARBA" id="ARBA00022617"/>
    </source>
</evidence>
<evidence type="ECO:0000256" key="4">
    <source>
        <dbReference type="PIRSR" id="PIRSR000343-1"/>
    </source>
</evidence>
<dbReference type="GO" id="GO:0020037">
    <property type="term" value="F:heme binding"/>
    <property type="evidence" value="ECO:0007669"/>
    <property type="project" value="TreeGrafter"/>
</dbReference>
<keyword evidence="1 4" id="KW-0349">Heme</keyword>
<reference evidence="7 8" key="1">
    <citation type="submission" date="2018-11" db="EMBL/GenBank/DDBJ databases">
        <title>Sequencing the genomes of 1000 actinobacteria strains.</title>
        <authorList>
            <person name="Klenk H.-P."/>
        </authorList>
    </citation>
    <scope>NUCLEOTIDE SEQUENCE [LARGE SCALE GENOMIC DNA]</scope>
    <source>
        <strain evidence="7 8">DSM 14418</strain>
    </source>
</reference>
<dbReference type="Proteomes" id="UP000280726">
    <property type="component" value="Unassembled WGS sequence"/>
</dbReference>
<feature type="region of interest" description="Disordered" evidence="6">
    <location>
        <begin position="1"/>
        <end position="40"/>
    </location>
</feature>
<feature type="binding site" evidence="4">
    <location>
        <position position="205"/>
    </location>
    <ligand>
        <name>heme b</name>
        <dbReference type="ChEBI" id="CHEBI:60344"/>
    </ligand>
</feature>
<dbReference type="GO" id="GO:0006788">
    <property type="term" value="P:heme oxidation"/>
    <property type="evidence" value="ECO:0007669"/>
    <property type="project" value="InterPro"/>
</dbReference>
<feature type="compositionally biased region" description="Low complexity" evidence="6">
    <location>
        <begin position="15"/>
        <end position="31"/>
    </location>
</feature>
<dbReference type="PIRSF" id="PIRSF000343">
    <property type="entry name" value="Haem_Oase"/>
    <property type="match status" value="1"/>
</dbReference>
<dbReference type="PANTHER" id="PTHR10720">
    <property type="entry name" value="HEME OXYGENASE"/>
    <property type="match status" value="1"/>
</dbReference>
<evidence type="ECO:0000256" key="5">
    <source>
        <dbReference type="PIRSR" id="PIRSR000343-2"/>
    </source>
</evidence>
<protein>
    <submittedName>
        <fullName evidence="7">Heme oxygenase</fullName>
    </submittedName>
</protein>
<keyword evidence="2 5" id="KW-0479">Metal-binding</keyword>
<evidence type="ECO:0000256" key="3">
    <source>
        <dbReference type="ARBA" id="ARBA00023004"/>
    </source>
</evidence>
<evidence type="ECO:0000313" key="8">
    <source>
        <dbReference type="Proteomes" id="UP000280726"/>
    </source>
</evidence>
<dbReference type="Pfam" id="PF01126">
    <property type="entry name" value="Heme_oxygenase"/>
    <property type="match status" value="1"/>
</dbReference>
<feature type="binding site" evidence="4">
    <location>
        <position position="46"/>
    </location>
    <ligand>
        <name>heme b</name>
        <dbReference type="ChEBI" id="CHEBI:60344"/>
    </ligand>
</feature>
<dbReference type="GO" id="GO:0042167">
    <property type="term" value="P:heme catabolic process"/>
    <property type="evidence" value="ECO:0007669"/>
    <property type="project" value="TreeGrafter"/>
</dbReference>
<keyword evidence="3 5" id="KW-0408">Iron</keyword>
<feature type="binding site" evidence="4">
    <location>
        <position position="158"/>
    </location>
    <ligand>
        <name>heme b</name>
        <dbReference type="ChEBI" id="CHEBI:60344"/>
    </ligand>
</feature>
<dbReference type="InterPro" id="IPR002051">
    <property type="entry name" value="Haem_Oase"/>
</dbReference>
<evidence type="ECO:0000256" key="6">
    <source>
        <dbReference type="SAM" id="MobiDB-lite"/>
    </source>
</evidence>
<comment type="caution">
    <text evidence="7">The sequence shown here is derived from an EMBL/GenBank/DDBJ whole genome shotgun (WGS) entry which is preliminary data.</text>
</comment>
<keyword evidence="8" id="KW-1185">Reference proteome</keyword>
<dbReference type="AlphaFoldDB" id="A0A3N5AB65"/>
<dbReference type="GO" id="GO:0006979">
    <property type="term" value="P:response to oxidative stress"/>
    <property type="evidence" value="ECO:0007669"/>
    <property type="project" value="TreeGrafter"/>
</dbReference>
<organism evidence="7 8">
    <name type="scientific">Georgenia muralis</name>
    <dbReference type="NCBI Taxonomy" id="154117"/>
    <lineage>
        <taxon>Bacteria</taxon>
        <taxon>Bacillati</taxon>
        <taxon>Actinomycetota</taxon>
        <taxon>Actinomycetes</taxon>
        <taxon>Micrococcales</taxon>
        <taxon>Bogoriellaceae</taxon>
        <taxon>Georgenia</taxon>
    </lineage>
</organism>
<evidence type="ECO:0000313" key="7">
    <source>
        <dbReference type="EMBL" id="RPF28881.1"/>
    </source>
</evidence>
<evidence type="ECO:0000256" key="2">
    <source>
        <dbReference type="ARBA" id="ARBA00022723"/>
    </source>
</evidence>
<sequence length="246" mass="26157">MKHQLTAELPAGRPTGTSTAASTEESAGRSTGAPTGASAGLATELREGTRAEHRAAESAGFVTALLDGRLGPDAYADLAAQQLGVYRALEAGGGRLTGAAAVLVAPELARTAALEADLAHLWGPAWRGRVEPVPAVRRYVSRLDAVAATDVGYAAHAYVRYLGDLSGGQVVAAMLRRHYGVAEEGLRFYRFDGIEKVKPYKDAYRARLDALPFGATERAAVVAEARYALRLNREVFDDLADRHLRS</sequence>
<proteinExistence type="predicted"/>
<dbReference type="GO" id="GO:0004392">
    <property type="term" value="F:heme oxygenase (decyclizing) activity"/>
    <property type="evidence" value="ECO:0007669"/>
    <property type="project" value="InterPro"/>
</dbReference>
<dbReference type="Gene3D" id="1.20.910.10">
    <property type="entry name" value="Heme oxygenase-like"/>
    <property type="match status" value="1"/>
</dbReference>
<dbReference type="SUPFAM" id="SSF48613">
    <property type="entry name" value="Heme oxygenase-like"/>
    <property type="match status" value="1"/>
</dbReference>
<dbReference type="RefSeq" id="WP_246006199.1">
    <property type="nucleotide sequence ID" value="NZ_RKRA01000001.1"/>
</dbReference>
<dbReference type="CDD" id="cd19165">
    <property type="entry name" value="HemeO"/>
    <property type="match status" value="1"/>
</dbReference>
<dbReference type="GO" id="GO:0046872">
    <property type="term" value="F:metal ion binding"/>
    <property type="evidence" value="ECO:0007669"/>
    <property type="project" value="UniProtKB-KW"/>
</dbReference>
<gene>
    <name evidence="7" type="ORF">EDD32_3430</name>
</gene>
<dbReference type="InterPro" id="IPR016084">
    <property type="entry name" value="Haem_Oase-like_multi-hlx"/>
</dbReference>
<feature type="binding site" description="axial binding residue" evidence="5">
    <location>
        <position position="53"/>
    </location>
    <ligand>
        <name>heme b</name>
        <dbReference type="ChEBI" id="CHEBI:60344"/>
    </ligand>
    <ligandPart>
        <name>Fe</name>
        <dbReference type="ChEBI" id="CHEBI:18248"/>
    </ligandPart>
</feature>
<dbReference type="PANTHER" id="PTHR10720:SF0">
    <property type="entry name" value="HEME OXYGENASE"/>
    <property type="match status" value="1"/>
</dbReference>
<accession>A0A3N5AB65</accession>
<dbReference type="PRINTS" id="PR00088">
    <property type="entry name" value="HAEMOXYGNASE"/>
</dbReference>
<dbReference type="InterPro" id="IPR016053">
    <property type="entry name" value="Haem_Oase-like"/>
</dbReference>
<dbReference type="EMBL" id="RKRA01000001">
    <property type="protein sequence ID" value="RPF28881.1"/>
    <property type="molecule type" value="Genomic_DNA"/>
</dbReference>
<name>A0A3N5AB65_9MICO</name>